<reference evidence="2" key="1">
    <citation type="journal article" date="2021" name="PeerJ">
        <title>Extensive microbial diversity within the chicken gut microbiome revealed by metagenomics and culture.</title>
        <authorList>
            <person name="Gilroy R."/>
            <person name="Ravi A."/>
            <person name="Getino M."/>
            <person name="Pursley I."/>
            <person name="Horton D.L."/>
            <person name="Alikhan N.F."/>
            <person name="Baker D."/>
            <person name="Gharbi K."/>
            <person name="Hall N."/>
            <person name="Watson M."/>
            <person name="Adriaenssens E.M."/>
            <person name="Foster-Nyarko E."/>
            <person name="Jarju S."/>
            <person name="Secka A."/>
            <person name="Antonio M."/>
            <person name="Oren A."/>
            <person name="Chaudhuri R.R."/>
            <person name="La Ragione R."/>
            <person name="Hildebrand F."/>
            <person name="Pallen M.J."/>
        </authorList>
    </citation>
    <scope>NUCLEOTIDE SEQUENCE</scope>
    <source>
        <strain evidence="2">5933</strain>
    </source>
</reference>
<dbReference type="InterPro" id="IPR002509">
    <property type="entry name" value="NODB_dom"/>
</dbReference>
<evidence type="ECO:0000313" key="2">
    <source>
        <dbReference type="EMBL" id="HJC71499.1"/>
    </source>
</evidence>
<dbReference type="PANTHER" id="PTHR10587">
    <property type="entry name" value="GLYCOSYL TRANSFERASE-RELATED"/>
    <property type="match status" value="1"/>
</dbReference>
<gene>
    <name evidence="2" type="ORF">H9698_01730</name>
</gene>
<organism evidence="2 3">
    <name type="scientific">Candidatus Ruthenibacterium merdavium</name>
    <dbReference type="NCBI Taxonomy" id="2838752"/>
    <lineage>
        <taxon>Bacteria</taxon>
        <taxon>Bacillati</taxon>
        <taxon>Bacillota</taxon>
        <taxon>Clostridia</taxon>
        <taxon>Eubacteriales</taxon>
        <taxon>Oscillospiraceae</taxon>
        <taxon>Ruthenibacterium</taxon>
    </lineage>
</organism>
<dbReference type="EMBL" id="DWWA01000009">
    <property type="protein sequence ID" value="HJC71499.1"/>
    <property type="molecule type" value="Genomic_DNA"/>
</dbReference>
<evidence type="ECO:0000313" key="3">
    <source>
        <dbReference type="Proteomes" id="UP000823918"/>
    </source>
</evidence>
<reference evidence="2" key="2">
    <citation type="submission" date="2021-04" db="EMBL/GenBank/DDBJ databases">
        <authorList>
            <person name="Gilroy R."/>
        </authorList>
    </citation>
    <scope>NUCLEOTIDE SEQUENCE</scope>
    <source>
        <strain evidence="2">5933</strain>
    </source>
</reference>
<accession>A0A9D2TIQ3</accession>
<feature type="domain" description="NodB homology" evidence="1">
    <location>
        <begin position="45"/>
        <end position="221"/>
    </location>
</feature>
<proteinExistence type="predicted"/>
<dbReference type="GO" id="GO:0016810">
    <property type="term" value="F:hydrolase activity, acting on carbon-nitrogen (but not peptide) bonds"/>
    <property type="evidence" value="ECO:0007669"/>
    <property type="project" value="InterPro"/>
</dbReference>
<comment type="caution">
    <text evidence="2">The sequence shown here is derived from an EMBL/GenBank/DDBJ whole genome shotgun (WGS) entry which is preliminary data.</text>
</comment>
<protein>
    <submittedName>
        <fullName evidence="2">Polysaccharide deacetylase family protein</fullName>
    </submittedName>
</protein>
<dbReference type="AlphaFoldDB" id="A0A9D2TIQ3"/>
<dbReference type="Pfam" id="PF01522">
    <property type="entry name" value="Polysacc_deac_1"/>
    <property type="match status" value="1"/>
</dbReference>
<dbReference type="Gene3D" id="3.20.20.370">
    <property type="entry name" value="Glycoside hydrolase/deacetylase"/>
    <property type="match status" value="1"/>
</dbReference>
<dbReference type="SUPFAM" id="SSF88713">
    <property type="entry name" value="Glycoside hydrolase/deacetylase"/>
    <property type="match status" value="1"/>
</dbReference>
<dbReference type="PROSITE" id="PS51677">
    <property type="entry name" value="NODB"/>
    <property type="match status" value="1"/>
</dbReference>
<evidence type="ECO:0000259" key="1">
    <source>
        <dbReference type="PROSITE" id="PS51677"/>
    </source>
</evidence>
<dbReference type="InterPro" id="IPR050248">
    <property type="entry name" value="Polysacc_deacetylase_ArnD"/>
</dbReference>
<dbReference type="GO" id="GO:0005975">
    <property type="term" value="P:carbohydrate metabolic process"/>
    <property type="evidence" value="ECO:0007669"/>
    <property type="project" value="InterPro"/>
</dbReference>
<sequence>MKRKNMIFTAVLLILIMAVSVGLVFDARDRVHRAPIAAQIHEKLPMVALTFDDGPNPSYTPQVLDVLYESDARATFFLIGEHLSEGKLLVEEMVSAGHEIGNHTDTHPDLTKISDFEVQYELYCMEKALDKIVPDVKVNWVRPPYGLYTSQTQKAAGKSLALWSIDSMDWRTNSDAELICDTVLKQVEDGDVIVFHDDNQETVNALKVLLPALREKGFQFVTLTQMERYRPLSDNGLL</sequence>
<dbReference type="Proteomes" id="UP000823918">
    <property type="component" value="Unassembled WGS sequence"/>
</dbReference>
<name>A0A9D2TIQ3_9FIRM</name>
<dbReference type="InterPro" id="IPR011330">
    <property type="entry name" value="Glyco_hydro/deAcase_b/a-brl"/>
</dbReference>